<dbReference type="AlphaFoldDB" id="A0A5Q0C8Z7"/>
<sequence length="143" mass="15043">MSEVVVRKAQISREYAAKMIERALERAKELEKNVSIAVVDDGGYLVAFARMDAANPSSVKIALDKAFTAATTRIATHKWFEILENDAPLRAGAAIGVERLIVFGGGQPILHEGAVVGAIGVSGGHWTGDTDIGSAALGILENA</sequence>
<dbReference type="Gene3D" id="3.30.450.150">
    <property type="entry name" value="Haem-degrading domain"/>
    <property type="match status" value="1"/>
</dbReference>
<organism evidence="2 3">
    <name type="scientific">Rhizobium grahamii</name>
    <dbReference type="NCBI Taxonomy" id="1120045"/>
    <lineage>
        <taxon>Bacteria</taxon>
        <taxon>Pseudomonadati</taxon>
        <taxon>Pseudomonadota</taxon>
        <taxon>Alphaproteobacteria</taxon>
        <taxon>Hyphomicrobiales</taxon>
        <taxon>Rhizobiaceae</taxon>
        <taxon>Rhizobium/Agrobacterium group</taxon>
        <taxon>Rhizobium</taxon>
    </lineage>
</organism>
<dbReference type="InterPro" id="IPR038084">
    <property type="entry name" value="PduO/GlcC-like_sf"/>
</dbReference>
<evidence type="ECO:0000313" key="3">
    <source>
        <dbReference type="Proteomes" id="UP000326881"/>
    </source>
</evidence>
<evidence type="ECO:0000313" key="2">
    <source>
        <dbReference type="EMBL" id="QFY60460.1"/>
    </source>
</evidence>
<feature type="coiled-coil region" evidence="1">
    <location>
        <begin position="13"/>
        <end position="40"/>
    </location>
</feature>
<keyword evidence="3" id="KW-1185">Reference proteome</keyword>
<dbReference type="SUPFAM" id="SSF143744">
    <property type="entry name" value="GlcG-like"/>
    <property type="match status" value="1"/>
</dbReference>
<dbReference type="PANTHER" id="PTHR34309:SF1">
    <property type="entry name" value="PROTEIN GLCG"/>
    <property type="match status" value="1"/>
</dbReference>
<proteinExistence type="predicted"/>
<protein>
    <submittedName>
        <fullName evidence="2">Heme-binding protein</fullName>
    </submittedName>
</protein>
<name>A0A5Q0C8Z7_9HYPH</name>
<gene>
    <name evidence="2" type="ORF">FZ934_08465</name>
</gene>
<dbReference type="InterPro" id="IPR052517">
    <property type="entry name" value="GlcG_carb_metab_protein"/>
</dbReference>
<dbReference type="Proteomes" id="UP000326881">
    <property type="component" value="Chromosome"/>
</dbReference>
<dbReference type="EMBL" id="CP043498">
    <property type="protein sequence ID" value="QFY60460.1"/>
    <property type="molecule type" value="Genomic_DNA"/>
</dbReference>
<dbReference type="PANTHER" id="PTHR34309">
    <property type="entry name" value="SLR1406 PROTEIN"/>
    <property type="match status" value="1"/>
</dbReference>
<accession>A0A5Q0C8Z7</accession>
<evidence type="ECO:0000256" key="1">
    <source>
        <dbReference type="SAM" id="Coils"/>
    </source>
</evidence>
<dbReference type="OrthoDB" id="9815788at2"/>
<dbReference type="InterPro" id="IPR005624">
    <property type="entry name" value="PduO/GlcC-like"/>
</dbReference>
<dbReference type="KEGG" id="rgr:FZ934_08465"/>
<dbReference type="RefSeq" id="WP_153270702.1">
    <property type="nucleotide sequence ID" value="NZ_CP043498.1"/>
</dbReference>
<reference evidence="2 3" key="1">
    <citation type="submission" date="2019-08" db="EMBL/GenBank/DDBJ databases">
        <title>Prosopis cineraria nodule microbiome.</title>
        <authorList>
            <person name="Ali R."/>
            <person name="Chaluvadi S.R."/>
            <person name="Wang X."/>
        </authorList>
    </citation>
    <scope>NUCLEOTIDE SEQUENCE [LARGE SCALE GENOMIC DNA]</scope>
    <source>
        <strain evidence="2 3">BG7</strain>
    </source>
</reference>
<dbReference type="Pfam" id="PF03928">
    <property type="entry name" value="HbpS-like"/>
    <property type="match status" value="1"/>
</dbReference>
<keyword evidence="1" id="KW-0175">Coiled coil</keyword>